<keyword evidence="2" id="KW-1185">Reference proteome</keyword>
<reference evidence="1 2" key="1">
    <citation type="journal article" date="2021" name="ISME J.">
        <title>Genomic evolution of the class Acidithiobacillia: deep-branching Proteobacteria living in extreme acidic conditions.</title>
        <authorList>
            <person name="Moya-Beltran A."/>
            <person name="Beard S."/>
            <person name="Rojas-Villalobos C."/>
            <person name="Issotta F."/>
            <person name="Gallardo Y."/>
            <person name="Ulloa R."/>
            <person name="Giaveno A."/>
            <person name="Degli Esposti M."/>
            <person name="Johnson D.B."/>
            <person name="Quatrini R."/>
        </authorList>
    </citation>
    <scope>NUCLEOTIDE SEQUENCE [LARGE SCALE GENOMIC DNA]</scope>
    <source>
        <strain evidence="1 2">CF3</strain>
    </source>
</reference>
<organism evidence="1 2">
    <name type="scientific">Acidithiobacillus ferruginosus</name>
    <dbReference type="NCBI Taxonomy" id="3063951"/>
    <lineage>
        <taxon>Bacteria</taxon>
        <taxon>Pseudomonadati</taxon>
        <taxon>Pseudomonadota</taxon>
        <taxon>Acidithiobacillia</taxon>
        <taxon>Acidithiobacillales</taxon>
        <taxon>Acidithiobacillaceae</taxon>
        <taxon>Acidithiobacillus</taxon>
    </lineage>
</organism>
<evidence type="ECO:0000313" key="1">
    <source>
        <dbReference type="EMBL" id="XRP73742.1"/>
    </source>
</evidence>
<gene>
    <name evidence="1" type="ORF">HF292_003585</name>
</gene>
<accession>A0ACD5IJ35</accession>
<evidence type="ECO:0000313" key="2">
    <source>
        <dbReference type="Proteomes" id="UP001196097"/>
    </source>
</evidence>
<sequence>MTTQWDEQASPQPGVTLTCASSIAPEGISWIWPGWLAAGKLHVLAGMAGTGKTTIALAVAATLTASGRWPDGEICRQPADVIMWSGEDDPADTLVPRLMAMGADVARVHLITGTRGDDGKLRGFDPANDMALLESALAKFKPRLLILDPISSAVSGDSHQNTEVRRSLQPIVDLAGNLGCAVLGISHFTKGTAGRDPLERVTGSLAFGAFARLVWATIKPGKDADDQKRRLIRTKSNIGHDGGGFEYDLAQTAVPGHSDLYASCILWGEPLEGSARELAGQIEDDKKPGEESGPSPREEATGFLLDILADGPKLEKEIRECAGQECIAKRTLDRAKKEMGVVSVRIGKAWGWHLKNWISGTRADDDQEGQGCQERHISIYRKTGNVGTLESAEATETPEMLAFEQEGQQCQPCHIPDDDTPMDGEV</sequence>
<proteinExistence type="predicted"/>
<dbReference type="EMBL" id="CP130946">
    <property type="protein sequence ID" value="XRP73742.1"/>
    <property type="molecule type" value="Genomic_DNA"/>
</dbReference>
<dbReference type="Proteomes" id="UP001196097">
    <property type="component" value="Chromosome"/>
</dbReference>
<name>A0ACD5IJ35_9PROT</name>
<protein>
    <submittedName>
        <fullName evidence="1">AAA family ATPase</fullName>
    </submittedName>
</protein>